<dbReference type="PROSITE" id="PS01094">
    <property type="entry name" value="UPF0076"/>
    <property type="match status" value="1"/>
</dbReference>
<dbReference type="CDD" id="cd00448">
    <property type="entry name" value="YjgF_YER057c_UK114_family"/>
    <property type="match status" value="1"/>
</dbReference>
<dbReference type="GO" id="GO:0019239">
    <property type="term" value="F:deaminase activity"/>
    <property type="evidence" value="ECO:0007669"/>
    <property type="project" value="TreeGrafter"/>
</dbReference>
<sequence length="134" mass="14111">MSDGILPAMNRKVISTDSAPAAIGPYSQAVRAQGEFVFLSGQIPLLPSGELVGGSIEDQTRQVLENLSAVLAKEGLSLRNVVKTTIFLSSMDHFAKVNEVYAGYFPEEPPARATVAVAGLPKAVDVEIEAVAVV</sequence>
<dbReference type="Gene3D" id="3.30.1330.40">
    <property type="entry name" value="RutC-like"/>
    <property type="match status" value="1"/>
</dbReference>
<reference evidence="2" key="1">
    <citation type="journal article" name="DNA Res.">
        <title>The physiological potential of anammox bacteria as revealed by their core genome structure.</title>
        <authorList>
            <person name="Okubo T."/>
            <person name="Toyoda A."/>
            <person name="Fukuhara K."/>
            <person name="Uchiyama I."/>
            <person name="Harigaya Y."/>
            <person name="Kuroiwa M."/>
            <person name="Suzuki T."/>
            <person name="Murakami Y."/>
            <person name="Suwa Y."/>
            <person name="Takami H."/>
        </authorList>
    </citation>
    <scope>NUCLEOTIDE SEQUENCE</scope>
    <source>
        <strain evidence="2">317325-2</strain>
    </source>
</reference>
<evidence type="ECO:0000313" key="3">
    <source>
        <dbReference type="Proteomes" id="UP000662873"/>
    </source>
</evidence>
<organism evidence="2 3">
    <name type="scientific">Candidatus Nitrosymbiomonas proteolyticus</name>
    <dbReference type="NCBI Taxonomy" id="2608984"/>
    <lineage>
        <taxon>Bacteria</taxon>
        <taxon>Bacillati</taxon>
        <taxon>Armatimonadota</taxon>
        <taxon>Armatimonadota incertae sedis</taxon>
        <taxon>Candidatus Nitrosymbiomonas</taxon>
    </lineage>
</organism>
<dbReference type="SUPFAM" id="SSF55298">
    <property type="entry name" value="YjgF-like"/>
    <property type="match status" value="1"/>
</dbReference>
<comment type="similarity">
    <text evidence="1">Belongs to the RutC family.</text>
</comment>
<dbReference type="InterPro" id="IPR006056">
    <property type="entry name" value="RidA"/>
</dbReference>
<name>A0A809RRZ3_9BACT</name>
<dbReference type="AlphaFoldDB" id="A0A809RRZ3"/>
<proteinExistence type="inferred from homology"/>
<accession>A0A809RRZ3</accession>
<dbReference type="Pfam" id="PF01042">
    <property type="entry name" value="Ribonuc_L-PSP"/>
    <property type="match status" value="1"/>
</dbReference>
<evidence type="ECO:0000313" key="2">
    <source>
        <dbReference type="EMBL" id="BBO22462.1"/>
    </source>
</evidence>
<dbReference type="PANTHER" id="PTHR11803">
    <property type="entry name" value="2-IMINOBUTANOATE/2-IMINOPROPANOATE DEAMINASE RIDA"/>
    <property type="match status" value="1"/>
</dbReference>
<protein>
    <submittedName>
        <fullName evidence="2">Enamine deaminase RidA</fullName>
    </submittedName>
</protein>
<dbReference type="InterPro" id="IPR006175">
    <property type="entry name" value="YjgF/YER057c/UK114"/>
</dbReference>
<dbReference type="InterPro" id="IPR035959">
    <property type="entry name" value="RutC-like_sf"/>
</dbReference>
<dbReference type="EMBL" id="AP021858">
    <property type="protein sequence ID" value="BBO22462.1"/>
    <property type="molecule type" value="Genomic_DNA"/>
</dbReference>
<dbReference type="InterPro" id="IPR019897">
    <property type="entry name" value="RidA_CS"/>
</dbReference>
<dbReference type="PANTHER" id="PTHR11803:SF39">
    <property type="entry name" value="2-IMINOBUTANOATE_2-IMINOPROPANOATE DEAMINASE"/>
    <property type="match status" value="1"/>
</dbReference>
<evidence type="ECO:0000256" key="1">
    <source>
        <dbReference type="ARBA" id="ARBA00010552"/>
    </source>
</evidence>
<dbReference type="FunFam" id="3.30.1330.40:FF:000001">
    <property type="entry name" value="L-PSP family endoribonuclease"/>
    <property type="match status" value="1"/>
</dbReference>
<dbReference type="Proteomes" id="UP000662873">
    <property type="component" value="Chromosome"/>
</dbReference>
<gene>
    <name evidence="2" type="ORF">NPRO_00570</name>
</gene>
<dbReference type="GO" id="GO:0005829">
    <property type="term" value="C:cytosol"/>
    <property type="evidence" value="ECO:0007669"/>
    <property type="project" value="TreeGrafter"/>
</dbReference>
<dbReference type="KEGG" id="npy:NPRO_00570"/>
<dbReference type="NCBIfam" id="TIGR00004">
    <property type="entry name" value="Rid family detoxifying hydrolase"/>
    <property type="match status" value="1"/>
</dbReference>